<dbReference type="GO" id="GO:0019684">
    <property type="term" value="P:photosynthesis, light reaction"/>
    <property type="evidence" value="ECO:0007669"/>
    <property type="project" value="InterPro"/>
</dbReference>
<accession>M5UQ85</accession>
<dbReference type="PATRIC" id="fig|1263870.3.peg.469"/>
<name>M5UQ85_9BACT</name>
<dbReference type="GO" id="GO:0030077">
    <property type="term" value="C:plasma membrane light-harvesting complex"/>
    <property type="evidence" value="ECO:0007669"/>
    <property type="project" value="InterPro"/>
</dbReference>
<dbReference type="RefSeq" id="WP_008673908.1">
    <property type="nucleotide sequence ID" value="NZ_ANOH01000039.1"/>
</dbReference>
<reference evidence="1 2" key="1">
    <citation type="journal article" date="2013" name="Mar. Genomics">
        <title>Expression of sulfatases in Rhodopirellula baltica and the diversity of sulfatases in the genus Rhodopirellula.</title>
        <authorList>
            <person name="Wegner C.E."/>
            <person name="Richter-Heitmann T."/>
            <person name="Klindworth A."/>
            <person name="Klockow C."/>
            <person name="Richter M."/>
            <person name="Achstetter T."/>
            <person name="Glockner F.O."/>
            <person name="Harder J."/>
        </authorList>
    </citation>
    <scope>NUCLEOTIDE SEQUENCE [LARGE SCALE GENOMIC DNA]</scope>
    <source>
        <strain evidence="1 2">SM41</strain>
    </source>
</reference>
<dbReference type="EMBL" id="ANOH01000039">
    <property type="protein sequence ID" value="EMI58148.1"/>
    <property type="molecule type" value="Genomic_DNA"/>
</dbReference>
<organism evidence="1 2">
    <name type="scientific">Rhodopirellula sallentina SM41</name>
    <dbReference type="NCBI Taxonomy" id="1263870"/>
    <lineage>
        <taxon>Bacteria</taxon>
        <taxon>Pseudomonadati</taxon>
        <taxon>Planctomycetota</taxon>
        <taxon>Planctomycetia</taxon>
        <taxon>Pirellulales</taxon>
        <taxon>Pirellulaceae</taxon>
        <taxon>Rhodopirellula</taxon>
    </lineage>
</organism>
<proteinExistence type="predicted"/>
<dbReference type="OrthoDB" id="9793882at2"/>
<evidence type="ECO:0008006" key="3">
    <source>
        <dbReference type="Google" id="ProtNLM"/>
    </source>
</evidence>
<dbReference type="SUPFAM" id="SSF50346">
    <property type="entry name" value="PRC-barrel domain"/>
    <property type="match status" value="2"/>
</dbReference>
<dbReference type="AlphaFoldDB" id="M5UQ85"/>
<dbReference type="Gene3D" id="3.90.50.10">
    <property type="entry name" value="Photosynthetic Reaction Center, subunit H, domain 2"/>
    <property type="match status" value="2"/>
</dbReference>
<evidence type="ECO:0000313" key="2">
    <source>
        <dbReference type="Proteomes" id="UP000011885"/>
    </source>
</evidence>
<comment type="caution">
    <text evidence="1">The sequence shown here is derived from an EMBL/GenBank/DDBJ whole genome shotgun (WGS) entry which is preliminary data.</text>
</comment>
<dbReference type="InterPro" id="IPR011033">
    <property type="entry name" value="PRC_barrel-like_sf"/>
</dbReference>
<gene>
    <name evidence="1" type="ORF">RSSM_00428</name>
</gene>
<evidence type="ECO:0000313" key="1">
    <source>
        <dbReference type="EMBL" id="EMI58148.1"/>
    </source>
</evidence>
<sequence length="232" mass="25926">MLISTDRLLGVELKGSDESVGSIHDLMFDDETWVVRHIVVDTGHWLPGRQTLLPPAVLVDTDWRAGIANVPLTRQQVKDGPSVETERPVSRQKEMELYQHYDVPYYWGPAGASLVGGAYMPMPLAAGLLPMSEQPTQEGERIHLRSVNEVKGYYIRGTDDYVGHVEEMIIEVSNWSVQQLVVDTRNWLPGKKVLINRDQITAISWEEATVTVSMSRDQITNAPAYAPSISTA</sequence>
<dbReference type="Proteomes" id="UP000011885">
    <property type="component" value="Unassembled WGS sequence"/>
</dbReference>
<keyword evidence="2" id="KW-1185">Reference proteome</keyword>
<protein>
    <recommendedName>
        <fullName evidence="3">PRC-barrel domain-containing protein</fullName>
    </recommendedName>
</protein>
<dbReference type="InterPro" id="IPR014747">
    <property type="entry name" value="Bac_photo_RC_H_C"/>
</dbReference>